<evidence type="ECO:0000313" key="3">
    <source>
        <dbReference type="Proteomes" id="UP000635477"/>
    </source>
</evidence>
<gene>
    <name evidence="2" type="ORF">FZEAL_8554</name>
</gene>
<protein>
    <submittedName>
        <fullName evidence="2">Uncharacterized protein</fullName>
    </submittedName>
</protein>
<sequence>MVLPKIAVAFAALTLVGLGDATPCKIKKSKKCVATNLIQNPSFDTESDGDFDGAPWRLEDDGKNPKVTVSEDVVLARTGEHLAYVHHPYPLNDPWPCVFLTLLHSFFDIDSETQRPRIIQSVSKIKTGKTYDLVYYSLVAKGQPKAAAECFTYVTLYDGQVFQSKQITAPVTLDTYSKQQVSFNATGSKTEIEIGVLCQNDAGDGVQVAIDDVSLYEEDPKCPPPSE</sequence>
<evidence type="ECO:0000313" key="2">
    <source>
        <dbReference type="EMBL" id="KAF4974554.1"/>
    </source>
</evidence>
<accession>A0A8H4XGP1</accession>
<keyword evidence="1" id="KW-0732">Signal</keyword>
<dbReference type="AlphaFoldDB" id="A0A8H4XGP1"/>
<dbReference type="Proteomes" id="UP000635477">
    <property type="component" value="Unassembled WGS sequence"/>
</dbReference>
<keyword evidence="3" id="KW-1185">Reference proteome</keyword>
<reference evidence="2" key="1">
    <citation type="journal article" date="2020" name="BMC Genomics">
        <title>Correction to: Identification and distribution of gene clusters required for synthesis of sphingolipid metabolism inhibitors in diverse species of the filamentous fungus Fusarium.</title>
        <authorList>
            <person name="Kim H.S."/>
            <person name="Lohmar J.M."/>
            <person name="Busman M."/>
            <person name="Brown D.W."/>
            <person name="Naumann T.A."/>
            <person name="Divon H.H."/>
            <person name="Lysoe E."/>
            <person name="Uhlig S."/>
            <person name="Proctor R.H."/>
        </authorList>
    </citation>
    <scope>NUCLEOTIDE SEQUENCE</scope>
    <source>
        <strain evidence="2">NRRL 22465</strain>
    </source>
</reference>
<reference evidence="2" key="2">
    <citation type="submission" date="2020-05" db="EMBL/GenBank/DDBJ databases">
        <authorList>
            <person name="Kim H.-S."/>
            <person name="Proctor R.H."/>
            <person name="Brown D.W."/>
        </authorList>
    </citation>
    <scope>NUCLEOTIDE SEQUENCE</scope>
    <source>
        <strain evidence="2">NRRL 22465</strain>
    </source>
</reference>
<feature type="signal peptide" evidence="1">
    <location>
        <begin position="1"/>
        <end position="21"/>
    </location>
</feature>
<name>A0A8H4XGP1_9HYPO</name>
<evidence type="ECO:0000256" key="1">
    <source>
        <dbReference type="SAM" id="SignalP"/>
    </source>
</evidence>
<dbReference type="EMBL" id="JABEYC010000735">
    <property type="protein sequence ID" value="KAF4974554.1"/>
    <property type="molecule type" value="Genomic_DNA"/>
</dbReference>
<proteinExistence type="predicted"/>
<comment type="caution">
    <text evidence="2">The sequence shown here is derived from an EMBL/GenBank/DDBJ whole genome shotgun (WGS) entry which is preliminary data.</text>
</comment>
<organism evidence="2 3">
    <name type="scientific">Fusarium zealandicum</name>
    <dbReference type="NCBI Taxonomy" id="1053134"/>
    <lineage>
        <taxon>Eukaryota</taxon>
        <taxon>Fungi</taxon>
        <taxon>Dikarya</taxon>
        <taxon>Ascomycota</taxon>
        <taxon>Pezizomycotina</taxon>
        <taxon>Sordariomycetes</taxon>
        <taxon>Hypocreomycetidae</taxon>
        <taxon>Hypocreales</taxon>
        <taxon>Nectriaceae</taxon>
        <taxon>Fusarium</taxon>
        <taxon>Fusarium staphyleae species complex</taxon>
    </lineage>
</organism>
<dbReference type="OrthoDB" id="5012474at2759"/>
<dbReference type="Gene3D" id="2.60.120.260">
    <property type="entry name" value="Galactose-binding domain-like"/>
    <property type="match status" value="1"/>
</dbReference>
<feature type="chain" id="PRO_5034889342" evidence="1">
    <location>
        <begin position="22"/>
        <end position="227"/>
    </location>
</feature>